<evidence type="ECO:0000313" key="3">
    <source>
        <dbReference type="EMBL" id="RRJ18494.1"/>
    </source>
</evidence>
<dbReference type="PIRSF" id="PIRSF028470">
    <property type="entry name" value="UCP028470"/>
    <property type="match status" value="1"/>
</dbReference>
<evidence type="ECO:0000313" key="4">
    <source>
        <dbReference type="Proteomes" id="UP000276260"/>
    </source>
</evidence>
<feature type="domain" description="Calcium/calmodulin-dependent protein kinase II association-domain" evidence="2">
    <location>
        <begin position="29"/>
        <end position="146"/>
    </location>
</feature>
<feature type="signal peptide" evidence="1">
    <location>
        <begin position="1"/>
        <end position="19"/>
    </location>
</feature>
<dbReference type="Pfam" id="PF08332">
    <property type="entry name" value="CaMKII_AD"/>
    <property type="match status" value="1"/>
</dbReference>
<dbReference type="RefSeq" id="WP_052749394.1">
    <property type="nucleotide sequence ID" value="NZ_LAVS01000087.1"/>
</dbReference>
<dbReference type="CDD" id="cd00531">
    <property type="entry name" value="NTF2_like"/>
    <property type="match status" value="1"/>
</dbReference>
<dbReference type="Proteomes" id="UP000276260">
    <property type="component" value="Unassembled WGS sequence"/>
</dbReference>
<dbReference type="InterPro" id="IPR013543">
    <property type="entry name" value="Ca/CaM-dep_prot_kinase-assoc"/>
</dbReference>
<feature type="chain" id="PRO_5018132028" evidence="1">
    <location>
        <begin position="20"/>
        <end position="147"/>
    </location>
</feature>
<keyword evidence="1" id="KW-0732">Signal</keyword>
<dbReference type="NCBIfam" id="TIGR02246">
    <property type="entry name" value="SgcJ/EcaC family oxidoreductase"/>
    <property type="match status" value="1"/>
</dbReference>
<evidence type="ECO:0000259" key="2">
    <source>
        <dbReference type="Pfam" id="PF08332"/>
    </source>
</evidence>
<dbReference type="InterPro" id="IPR011944">
    <property type="entry name" value="Steroid_delta5-4_isomerase"/>
</dbReference>
<proteinExistence type="predicted"/>
<evidence type="ECO:0000256" key="1">
    <source>
        <dbReference type="SAM" id="SignalP"/>
    </source>
</evidence>
<accession>A0A3P3QBM7</accession>
<name>A0A3P3QBM7_9GAMM</name>
<keyword evidence="4" id="KW-1185">Reference proteome</keyword>
<dbReference type="GO" id="GO:0005516">
    <property type="term" value="F:calmodulin binding"/>
    <property type="evidence" value="ECO:0007669"/>
    <property type="project" value="InterPro"/>
</dbReference>
<dbReference type="InterPro" id="IPR016887">
    <property type="entry name" value="UCP028470_steroid_isom-rel"/>
</dbReference>
<organism evidence="3 4">
    <name type="scientific">Rheinheimera mesophila</name>
    <dbReference type="NCBI Taxonomy" id="1547515"/>
    <lineage>
        <taxon>Bacteria</taxon>
        <taxon>Pseudomonadati</taxon>
        <taxon>Pseudomonadota</taxon>
        <taxon>Gammaproteobacteria</taxon>
        <taxon>Chromatiales</taxon>
        <taxon>Chromatiaceae</taxon>
        <taxon>Rheinheimera</taxon>
    </lineage>
</organism>
<dbReference type="GO" id="GO:0004683">
    <property type="term" value="F:calcium/calmodulin-dependent protein kinase activity"/>
    <property type="evidence" value="ECO:0007669"/>
    <property type="project" value="InterPro"/>
</dbReference>
<dbReference type="Gene3D" id="3.10.450.50">
    <property type="match status" value="1"/>
</dbReference>
<reference evidence="3 4" key="1">
    <citation type="submission" date="2018-11" db="EMBL/GenBank/DDBJ databases">
        <title>Draft genome analysis of Rheinheimera mesophila isolated from an industrial waste site.</title>
        <authorList>
            <person name="Yu Q."/>
            <person name="Qi Y."/>
            <person name="Zhang H."/>
            <person name="Lu Y."/>
            <person name="Pu J."/>
        </authorList>
    </citation>
    <scope>NUCLEOTIDE SEQUENCE [LARGE SCALE GENOMIC DNA]</scope>
    <source>
        <strain evidence="3 4">IITR13</strain>
    </source>
</reference>
<sequence length="147" mass="16481">MKKTFIALAFSSVAAGVQASDTSCQSVTENEITSLFQQWNKGLKAKEPELMADFYAEDAVLLPTLSNDMRTNHVEIADYFSHFLKKGPQGEINERVVVLGCNKATDTGIYTFSFADGSKAQARYTYVYRFADNKWLISHHHSSLMPE</sequence>
<dbReference type="EMBL" id="RRCF01000008">
    <property type="protein sequence ID" value="RRJ18494.1"/>
    <property type="molecule type" value="Genomic_DNA"/>
</dbReference>
<gene>
    <name evidence="3" type="ORF">EIK76_17205</name>
</gene>
<dbReference type="AlphaFoldDB" id="A0A3P3QBM7"/>
<dbReference type="InterPro" id="IPR032710">
    <property type="entry name" value="NTF2-like_dom_sf"/>
</dbReference>
<dbReference type="OrthoDB" id="953853at2"/>
<comment type="caution">
    <text evidence="3">The sequence shown here is derived from an EMBL/GenBank/DDBJ whole genome shotgun (WGS) entry which is preliminary data.</text>
</comment>
<dbReference type="SUPFAM" id="SSF54427">
    <property type="entry name" value="NTF2-like"/>
    <property type="match status" value="1"/>
</dbReference>
<protein>
    <submittedName>
        <fullName evidence="3">SgcJ/EcaC family oxidoreductase</fullName>
    </submittedName>
</protein>